<dbReference type="InterPro" id="IPR002938">
    <property type="entry name" value="FAD-bd"/>
</dbReference>
<reference evidence="4 5" key="1">
    <citation type="submission" date="2020-01" db="EMBL/GenBank/DDBJ databases">
        <authorList>
            <person name="Kim M.K."/>
        </authorList>
    </citation>
    <scope>NUCLEOTIDE SEQUENCE [LARGE SCALE GENOMIC DNA]</scope>
    <source>
        <strain evidence="4 5">172606-1</strain>
    </source>
</reference>
<evidence type="ECO:0000313" key="5">
    <source>
        <dbReference type="Proteomes" id="UP000480178"/>
    </source>
</evidence>
<proteinExistence type="predicted"/>
<dbReference type="SUPFAM" id="SSF54373">
    <property type="entry name" value="FAD-linked reductases, C-terminal domain"/>
    <property type="match status" value="1"/>
</dbReference>
<name>A0A6C0GDI3_9BACT</name>
<keyword evidence="1" id="KW-0560">Oxidoreductase</keyword>
<evidence type="ECO:0000313" key="4">
    <source>
        <dbReference type="EMBL" id="QHT65874.1"/>
    </source>
</evidence>
<dbReference type="Proteomes" id="UP000480178">
    <property type="component" value="Chromosome"/>
</dbReference>
<protein>
    <submittedName>
        <fullName evidence="4">NAD(P)-binding protein</fullName>
    </submittedName>
</protein>
<accession>A0A6C0GDI3</accession>
<dbReference type="GO" id="GO:0004497">
    <property type="term" value="F:monooxygenase activity"/>
    <property type="evidence" value="ECO:0007669"/>
    <property type="project" value="UniProtKB-KW"/>
</dbReference>
<dbReference type="InterPro" id="IPR036188">
    <property type="entry name" value="FAD/NAD-bd_sf"/>
</dbReference>
<sequence length="382" mass="41788">MKNIAIIGGGIGGLCTAIALQKQGHDVKVFESAPHLKPLGAGLGLAANAIKALLDIGIGQDILKAGNVLSSFEILNQQGKLITKTDSLKVSKQFGTDNFTIHRADLHTILLQHLAPHTLELGKSCTTVVQNSKEVEIRFKDGSTSYADCLIAMDGIHSQIRQQLLPQSKPRYAGYTCWRAVIDTQPEHFNPAKATETWGTKGRFGIVPLSGKRIYWFACLNAAQADKHLAAFSVNDLIQNFKDYHAPVPQILALTHDSQLIHNDIIDIKPIKQFAFGKIVLAGDAAHATTPNMGQGACQAIEDAIVLANCIKNSSTVEEAFQVFEHKRVNRTTKIVNTSWQVGKMAQVENPLLAAIRDMLLRIVPPSVNDKQLQFLYNVDFT</sequence>
<dbReference type="PANTHER" id="PTHR13789">
    <property type="entry name" value="MONOOXYGENASE"/>
    <property type="match status" value="1"/>
</dbReference>
<feature type="domain" description="FAD-binding" evidence="3">
    <location>
        <begin position="4"/>
        <end position="336"/>
    </location>
</feature>
<dbReference type="SUPFAM" id="SSF51905">
    <property type="entry name" value="FAD/NAD(P)-binding domain"/>
    <property type="match status" value="1"/>
</dbReference>
<dbReference type="RefSeq" id="WP_162441951.1">
    <property type="nucleotide sequence ID" value="NZ_CP048222.1"/>
</dbReference>
<gene>
    <name evidence="4" type="ORF">GXP67_03930</name>
</gene>
<dbReference type="Pfam" id="PF01494">
    <property type="entry name" value="FAD_binding_3"/>
    <property type="match status" value="1"/>
</dbReference>
<keyword evidence="5" id="KW-1185">Reference proteome</keyword>
<organism evidence="4 5">
    <name type="scientific">Rhodocytophaga rosea</name>
    <dbReference type="NCBI Taxonomy" id="2704465"/>
    <lineage>
        <taxon>Bacteria</taxon>
        <taxon>Pseudomonadati</taxon>
        <taxon>Bacteroidota</taxon>
        <taxon>Cytophagia</taxon>
        <taxon>Cytophagales</taxon>
        <taxon>Rhodocytophagaceae</taxon>
        <taxon>Rhodocytophaga</taxon>
    </lineage>
</organism>
<dbReference type="GO" id="GO:0071949">
    <property type="term" value="F:FAD binding"/>
    <property type="evidence" value="ECO:0007669"/>
    <property type="project" value="InterPro"/>
</dbReference>
<keyword evidence="2" id="KW-0503">Monooxygenase</keyword>
<dbReference type="NCBIfam" id="NF005243">
    <property type="entry name" value="PRK06753.1"/>
    <property type="match status" value="1"/>
</dbReference>
<dbReference type="InterPro" id="IPR050493">
    <property type="entry name" value="FAD-dep_Monooxygenase_BioMet"/>
</dbReference>
<evidence type="ECO:0000259" key="3">
    <source>
        <dbReference type="Pfam" id="PF01494"/>
    </source>
</evidence>
<evidence type="ECO:0000256" key="2">
    <source>
        <dbReference type="ARBA" id="ARBA00023033"/>
    </source>
</evidence>
<dbReference type="Gene3D" id="3.50.50.60">
    <property type="entry name" value="FAD/NAD(P)-binding domain"/>
    <property type="match status" value="1"/>
</dbReference>
<dbReference type="KEGG" id="rhoz:GXP67_03930"/>
<dbReference type="PRINTS" id="PR00420">
    <property type="entry name" value="RNGMNOXGNASE"/>
</dbReference>
<dbReference type="AlphaFoldDB" id="A0A6C0GDI3"/>
<dbReference type="PANTHER" id="PTHR13789:SF309">
    <property type="entry name" value="PUTATIVE (AFU_ORTHOLOGUE AFUA_6G14510)-RELATED"/>
    <property type="match status" value="1"/>
</dbReference>
<dbReference type="EMBL" id="CP048222">
    <property type="protein sequence ID" value="QHT65874.1"/>
    <property type="molecule type" value="Genomic_DNA"/>
</dbReference>
<evidence type="ECO:0000256" key="1">
    <source>
        <dbReference type="ARBA" id="ARBA00023002"/>
    </source>
</evidence>